<evidence type="ECO:0000313" key="2">
    <source>
        <dbReference type="Proteomes" id="UP000235145"/>
    </source>
</evidence>
<dbReference type="AlphaFoldDB" id="A0A9R1VJ64"/>
<dbReference type="EMBL" id="NBSK02000005">
    <property type="protein sequence ID" value="KAJ0205643.1"/>
    <property type="molecule type" value="Genomic_DNA"/>
</dbReference>
<accession>A0A9R1VJ64</accession>
<protein>
    <submittedName>
        <fullName evidence="1">Uncharacterized protein</fullName>
    </submittedName>
</protein>
<gene>
    <name evidence="1" type="ORF">LSAT_V11C500241740</name>
</gene>
<comment type="caution">
    <text evidence="1">The sequence shown here is derived from an EMBL/GenBank/DDBJ whole genome shotgun (WGS) entry which is preliminary data.</text>
</comment>
<reference evidence="1 2" key="1">
    <citation type="journal article" date="2017" name="Nat. Commun.">
        <title>Genome assembly with in vitro proximity ligation data and whole-genome triplication in lettuce.</title>
        <authorList>
            <person name="Reyes-Chin-Wo S."/>
            <person name="Wang Z."/>
            <person name="Yang X."/>
            <person name="Kozik A."/>
            <person name="Arikit S."/>
            <person name="Song C."/>
            <person name="Xia L."/>
            <person name="Froenicke L."/>
            <person name="Lavelle D.O."/>
            <person name="Truco M.J."/>
            <person name="Xia R."/>
            <person name="Zhu S."/>
            <person name="Xu C."/>
            <person name="Xu H."/>
            <person name="Xu X."/>
            <person name="Cox K."/>
            <person name="Korf I."/>
            <person name="Meyers B.C."/>
            <person name="Michelmore R.W."/>
        </authorList>
    </citation>
    <scope>NUCLEOTIDE SEQUENCE [LARGE SCALE GENOMIC DNA]</scope>
    <source>
        <strain evidence="2">cv. Salinas</strain>
        <tissue evidence="1">Seedlings</tissue>
    </source>
</reference>
<keyword evidence="2" id="KW-1185">Reference proteome</keyword>
<organism evidence="1 2">
    <name type="scientific">Lactuca sativa</name>
    <name type="common">Garden lettuce</name>
    <dbReference type="NCBI Taxonomy" id="4236"/>
    <lineage>
        <taxon>Eukaryota</taxon>
        <taxon>Viridiplantae</taxon>
        <taxon>Streptophyta</taxon>
        <taxon>Embryophyta</taxon>
        <taxon>Tracheophyta</taxon>
        <taxon>Spermatophyta</taxon>
        <taxon>Magnoliopsida</taxon>
        <taxon>eudicotyledons</taxon>
        <taxon>Gunneridae</taxon>
        <taxon>Pentapetalae</taxon>
        <taxon>asterids</taxon>
        <taxon>campanulids</taxon>
        <taxon>Asterales</taxon>
        <taxon>Asteraceae</taxon>
        <taxon>Cichorioideae</taxon>
        <taxon>Cichorieae</taxon>
        <taxon>Lactucinae</taxon>
        <taxon>Lactuca</taxon>
    </lineage>
</organism>
<dbReference type="Proteomes" id="UP000235145">
    <property type="component" value="Unassembled WGS sequence"/>
</dbReference>
<proteinExistence type="predicted"/>
<sequence>MRVDVLMAADIQIARLFKLAKESGRSIGKCRSRIGASVGLESMTTNPMAWEGSVNPKYHFWTILPISSALIAPSENQGTSPRLSSSSGNNIRLQSNKVTRIIGAGVH</sequence>
<name>A0A9R1VJ64_LACSA</name>
<evidence type="ECO:0000313" key="1">
    <source>
        <dbReference type="EMBL" id="KAJ0205643.1"/>
    </source>
</evidence>